<feature type="region of interest" description="Disordered" evidence="1">
    <location>
        <begin position="29"/>
        <end position="86"/>
    </location>
</feature>
<feature type="compositionally biased region" description="Pro residues" evidence="1">
    <location>
        <begin position="56"/>
        <end position="65"/>
    </location>
</feature>
<evidence type="ECO:0000256" key="1">
    <source>
        <dbReference type="SAM" id="MobiDB-lite"/>
    </source>
</evidence>
<proteinExistence type="predicted"/>
<feature type="compositionally biased region" description="Polar residues" evidence="1">
    <location>
        <begin position="29"/>
        <end position="41"/>
    </location>
</feature>
<feature type="signal peptide" evidence="2">
    <location>
        <begin position="1"/>
        <end position="26"/>
    </location>
</feature>
<evidence type="ECO:0000256" key="2">
    <source>
        <dbReference type="SAM" id="SignalP"/>
    </source>
</evidence>
<evidence type="ECO:0000259" key="3">
    <source>
        <dbReference type="Pfam" id="PF13731"/>
    </source>
</evidence>
<dbReference type="AlphaFoldDB" id="A0A7V7GK71"/>
<protein>
    <recommendedName>
        <fullName evidence="3">WxL domain-containing protein</fullName>
    </recommendedName>
</protein>
<keyword evidence="2" id="KW-0732">Signal</keyword>
<dbReference type="EMBL" id="QOVC01000019">
    <property type="protein sequence ID" value="KAA0685936.1"/>
    <property type="molecule type" value="Genomic_DNA"/>
</dbReference>
<evidence type="ECO:0000313" key="5">
    <source>
        <dbReference type="Proteomes" id="UP000448762"/>
    </source>
</evidence>
<reference evidence="4 5" key="1">
    <citation type="submission" date="2018-07" db="EMBL/GenBank/DDBJ databases">
        <title>High quality draft genome sequencing of Enterococcus faecium exhibiting probiotic potential isolated from mucus of freshwater fish.</title>
        <authorList>
            <person name="El-Jeni R."/>
            <person name="Ghedira K."/>
            <person name="Abdelhak S."/>
            <person name="El-Bour M."/>
            <person name="Bouhaouala-Zahar B."/>
        </authorList>
    </citation>
    <scope>NUCLEOTIDE SEQUENCE [LARGE SCALE GENOMIC DNA]</scope>
    <source>
        <strain evidence="4 5">R.A73</strain>
    </source>
</reference>
<dbReference type="Proteomes" id="UP000448762">
    <property type="component" value="Unassembled WGS sequence"/>
</dbReference>
<accession>A0A7V7GK71</accession>
<feature type="compositionally biased region" description="Low complexity" evidence="1">
    <location>
        <begin position="72"/>
        <end position="82"/>
    </location>
</feature>
<feature type="chain" id="PRO_5031299432" description="WxL domain-containing protein" evidence="2">
    <location>
        <begin position="27"/>
        <end position="238"/>
    </location>
</feature>
<sequence length="238" mass="24896">MKKHVTLFSSVLMMSTTLLGSGSVFAASQSTNASPESTDTPVQAVLELPNGGGSNPTPPTPPTKPDQPDPDNPGNKPNNPNGTFGIAYQPDIFNFGTVKLQESGAQVVTATQPKGGTFHVGVKDKTREKQGWTLKAGLTGPLAKQEGVTIEFGTGKVKVNDEGTLKDAPEGTVTGEAKVVAGTTEGLVMTGQSGKIHNNVYDYDLGDVKLKLADAKKVQAANYNGSSVHWHLEKVPNA</sequence>
<name>A0A7V7GK71_ENTFC</name>
<dbReference type="RefSeq" id="WP_149558496.1">
    <property type="nucleotide sequence ID" value="NZ_JADBCB010000015.1"/>
</dbReference>
<comment type="caution">
    <text evidence="4">The sequence shown here is derived from an EMBL/GenBank/DDBJ whole genome shotgun (WGS) entry which is preliminary data.</text>
</comment>
<dbReference type="Pfam" id="PF13731">
    <property type="entry name" value="WxL"/>
    <property type="match status" value="1"/>
</dbReference>
<feature type="domain" description="WxL" evidence="3">
    <location>
        <begin position="37"/>
        <end position="236"/>
    </location>
</feature>
<gene>
    <name evidence="4" type="ORF">DTX73_14530</name>
</gene>
<evidence type="ECO:0000313" key="4">
    <source>
        <dbReference type="EMBL" id="KAA0685936.1"/>
    </source>
</evidence>
<dbReference type="InterPro" id="IPR027994">
    <property type="entry name" value="WxL_dom"/>
</dbReference>
<organism evidence="4 5">
    <name type="scientific">Enterococcus faecium</name>
    <name type="common">Streptococcus faecium</name>
    <dbReference type="NCBI Taxonomy" id="1352"/>
    <lineage>
        <taxon>Bacteria</taxon>
        <taxon>Bacillati</taxon>
        <taxon>Bacillota</taxon>
        <taxon>Bacilli</taxon>
        <taxon>Lactobacillales</taxon>
        <taxon>Enterococcaceae</taxon>
        <taxon>Enterococcus</taxon>
    </lineage>
</organism>